<evidence type="ECO:0000256" key="12">
    <source>
        <dbReference type="SAM" id="SignalP"/>
    </source>
</evidence>
<keyword evidence="10" id="KW-0998">Cell outer membrane</keyword>
<dbReference type="InterPro" id="IPR050298">
    <property type="entry name" value="Gram-neg_bact_OMP"/>
</dbReference>
<proteinExistence type="predicted"/>
<evidence type="ECO:0000256" key="8">
    <source>
        <dbReference type="ARBA" id="ARBA00023114"/>
    </source>
</evidence>
<dbReference type="CDD" id="cd00342">
    <property type="entry name" value="gram_neg_porins"/>
    <property type="match status" value="1"/>
</dbReference>
<keyword evidence="15" id="KW-1185">Reference proteome</keyword>
<protein>
    <submittedName>
        <fullName evidence="14">Porin</fullName>
    </submittedName>
</protein>
<keyword evidence="8" id="KW-0626">Porin</keyword>
<dbReference type="SUPFAM" id="SSF56935">
    <property type="entry name" value="Porins"/>
    <property type="match status" value="1"/>
</dbReference>
<evidence type="ECO:0000256" key="10">
    <source>
        <dbReference type="ARBA" id="ARBA00023237"/>
    </source>
</evidence>
<feature type="chain" id="PRO_5047491584" evidence="12">
    <location>
        <begin position="27"/>
        <end position="366"/>
    </location>
</feature>
<evidence type="ECO:0000256" key="6">
    <source>
        <dbReference type="ARBA" id="ARBA00022729"/>
    </source>
</evidence>
<evidence type="ECO:0000256" key="3">
    <source>
        <dbReference type="ARBA" id="ARBA00022448"/>
    </source>
</evidence>
<evidence type="ECO:0000256" key="1">
    <source>
        <dbReference type="ARBA" id="ARBA00004571"/>
    </source>
</evidence>
<keyword evidence="4" id="KW-1134">Transmembrane beta strand</keyword>
<organism evidence="14 15">
    <name type="scientific">Curvibacter microcysteis</name>
    <dbReference type="NCBI Taxonomy" id="3026419"/>
    <lineage>
        <taxon>Bacteria</taxon>
        <taxon>Pseudomonadati</taxon>
        <taxon>Pseudomonadota</taxon>
        <taxon>Betaproteobacteria</taxon>
        <taxon>Burkholderiales</taxon>
        <taxon>Comamonadaceae</taxon>
        <taxon>Curvibacter</taxon>
    </lineage>
</organism>
<keyword evidence="7" id="KW-0406">Ion transport</keyword>
<comment type="subunit">
    <text evidence="2">Homotrimer.</text>
</comment>
<evidence type="ECO:0000256" key="7">
    <source>
        <dbReference type="ARBA" id="ARBA00023065"/>
    </source>
</evidence>
<dbReference type="InterPro" id="IPR002299">
    <property type="entry name" value="Porin_Neis"/>
</dbReference>
<keyword evidence="5" id="KW-0812">Transmembrane</keyword>
<dbReference type="InterPro" id="IPR001702">
    <property type="entry name" value="Porin_Gram-ve"/>
</dbReference>
<accession>A0ABT5M9M3</accession>
<sequence length="366" mass="39050">MKNSSASQLTLAGVAAWLALCGPASADDDTKQEAPRAQSSLSVYGRLDLSVETVHSEAKSNVSYGTAGTGRTQMSDNTSRLGFRGIEDLGAGQQAVFGIEFGINAPNGSMVSPPMRNAYVGLRGPWGTLNMGRLDSDTPTGSPLYSQAARNLRWIVHDAGVVAIGTRVLNGNNRVSNAVTYKTPDLGGFNAVARVNLAGPEGTTTTSNPALKSPDDFKQYQVALNYKNGPWGVGTGYGWDDKKGGFLANDFKNKAQAVASYEAPSFKTYALLSQEQFNAAPGARSAVKVWLIGATVPFGVHRVTANFMQRDVQLDRAGKLKKFQADYSHSLSARSTLYVFVDRDVSNSHLPNTLATGLGVGMMHRF</sequence>
<evidence type="ECO:0000256" key="2">
    <source>
        <dbReference type="ARBA" id="ARBA00011233"/>
    </source>
</evidence>
<feature type="signal peptide" evidence="12">
    <location>
        <begin position="1"/>
        <end position="26"/>
    </location>
</feature>
<evidence type="ECO:0000313" key="15">
    <source>
        <dbReference type="Proteomes" id="UP001528672"/>
    </source>
</evidence>
<dbReference type="EMBL" id="JAQSIO010000001">
    <property type="protein sequence ID" value="MDD0813281.1"/>
    <property type="molecule type" value="Genomic_DNA"/>
</dbReference>
<dbReference type="RefSeq" id="WP_273924809.1">
    <property type="nucleotide sequence ID" value="NZ_JAQSIO010000001.1"/>
</dbReference>
<dbReference type="PRINTS" id="PR00182">
    <property type="entry name" value="ECOLNEIPORIN"/>
</dbReference>
<evidence type="ECO:0000259" key="13">
    <source>
        <dbReference type="Pfam" id="PF13609"/>
    </source>
</evidence>
<dbReference type="Proteomes" id="UP001528672">
    <property type="component" value="Unassembled WGS sequence"/>
</dbReference>
<name>A0ABT5M9M3_9BURK</name>
<keyword evidence="9" id="KW-0472">Membrane</keyword>
<evidence type="ECO:0000313" key="14">
    <source>
        <dbReference type="EMBL" id="MDD0813281.1"/>
    </source>
</evidence>
<keyword evidence="6 12" id="KW-0732">Signal</keyword>
<evidence type="ECO:0000256" key="9">
    <source>
        <dbReference type="ARBA" id="ARBA00023136"/>
    </source>
</evidence>
<gene>
    <name evidence="14" type="ORF">PSQ39_01420</name>
</gene>
<evidence type="ECO:0000256" key="11">
    <source>
        <dbReference type="SAM" id="MobiDB-lite"/>
    </source>
</evidence>
<evidence type="ECO:0000256" key="5">
    <source>
        <dbReference type="ARBA" id="ARBA00022692"/>
    </source>
</evidence>
<feature type="region of interest" description="Disordered" evidence="11">
    <location>
        <begin position="58"/>
        <end position="78"/>
    </location>
</feature>
<dbReference type="PANTHER" id="PTHR34501:SF9">
    <property type="entry name" value="MAJOR OUTER MEMBRANE PROTEIN P.IA"/>
    <property type="match status" value="1"/>
</dbReference>
<evidence type="ECO:0000256" key="4">
    <source>
        <dbReference type="ARBA" id="ARBA00022452"/>
    </source>
</evidence>
<dbReference type="Pfam" id="PF13609">
    <property type="entry name" value="Porin_4"/>
    <property type="match status" value="1"/>
</dbReference>
<dbReference type="InterPro" id="IPR033900">
    <property type="entry name" value="Gram_neg_porin_domain"/>
</dbReference>
<feature type="domain" description="Porin" evidence="13">
    <location>
        <begin position="14"/>
        <end position="344"/>
    </location>
</feature>
<feature type="compositionally biased region" description="Polar residues" evidence="11">
    <location>
        <begin position="59"/>
        <end position="78"/>
    </location>
</feature>
<dbReference type="InterPro" id="IPR023614">
    <property type="entry name" value="Porin_dom_sf"/>
</dbReference>
<keyword evidence="3" id="KW-0813">Transport</keyword>
<dbReference type="PRINTS" id="PR00184">
    <property type="entry name" value="NEISSPPORIN"/>
</dbReference>
<reference evidence="14 15" key="1">
    <citation type="submission" date="2023-02" db="EMBL/GenBank/DDBJ databases">
        <title>Bacterial whole genome sequence for Curvibacter sp. HBC28.</title>
        <authorList>
            <person name="Le V."/>
            <person name="Ko S.-R."/>
            <person name="Ahn C.-Y."/>
            <person name="Oh H.-M."/>
        </authorList>
    </citation>
    <scope>NUCLEOTIDE SEQUENCE [LARGE SCALE GENOMIC DNA]</scope>
    <source>
        <strain evidence="14 15">HBC28</strain>
    </source>
</reference>
<dbReference type="Gene3D" id="2.40.160.10">
    <property type="entry name" value="Porin"/>
    <property type="match status" value="1"/>
</dbReference>
<dbReference type="PANTHER" id="PTHR34501">
    <property type="entry name" value="PROTEIN YDDL-RELATED"/>
    <property type="match status" value="1"/>
</dbReference>
<comment type="caution">
    <text evidence="14">The sequence shown here is derived from an EMBL/GenBank/DDBJ whole genome shotgun (WGS) entry which is preliminary data.</text>
</comment>
<comment type="subcellular location">
    <subcellularLocation>
        <location evidence="1">Cell outer membrane</location>
        <topology evidence="1">Multi-pass membrane protein</topology>
    </subcellularLocation>
</comment>